<name>A0A6I6JV29_9BACT</name>
<evidence type="ECO:0000313" key="1">
    <source>
        <dbReference type="EMBL" id="QGY46985.1"/>
    </source>
</evidence>
<reference evidence="1 2" key="1">
    <citation type="submission" date="2019-11" db="EMBL/GenBank/DDBJ databases">
        <authorList>
            <person name="Zheng R.K."/>
            <person name="Sun C.M."/>
        </authorList>
    </citation>
    <scope>NUCLEOTIDE SEQUENCE [LARGE SCALE GENOMIC DNA]</scope>
    <source>
        <strain evidence="1 2">WC007</strain>
    </source>
</reference>
<gene>
    <name evidence="1" type="ORF">GM418_25980</name>
</gene>
<dbReference type="AlphaFoldDB" id="A0A6I6JV29"/>
<evidence type="ECO:0000313" key="2">
    <source>
        <dbReference type="Proteomes" id="UP000428260"/>
    </source>
</evidence>
<organism evidence="1 2">
    <name type="scientific">Maribellus comscasis</name>
    <dbReference type="NCBI Taxonomy" id="2681766"/>
    <lineage>
        <taxon>Bacteria</taxon>
        <taxon>Pseudomonadati</taxon>
        <taxon>Bacteroidota</taxon>
        <taxon>Bacteroidia</taxon>
        <taxon>Marinilabiliales</taxon>
        <taxon>Prolixibacteraceae</taxon>
        <taxon>Maribellus</taxon>
    </lineage>
</organism>
<keyword evidence="2" id="KW-1185">Reference proteome</keyword>
<accession>A0A6I6JV29</accession>
<dbReference type="Proteomes" id="UP000428260">
    <property type="component" value="Chromosome"/>
</dbReference>
<protein>
    <submittedName>
        <fullName evidence="1">6-bladed beta-propeller</fullName>
    </submittedName>
</protein>
<dbReference type="KEGG" id="mcos:GM418_25980"/>
<dbReference type="Pfam" id="PF17170">
    <property type="entry name" value="DUF5128"/>
    <property type="match status" value="1"/>
</dbReference>
<dbReference type="EMBL" id="CP046401">
    <property type="protein sequence ID" value="QGY46985.1"/>
    <property type="molecule type" value="Genomic_DNA"/>
</dbReference>
<sequence>MKKLVKIKWIKILRNEMIPLKVFMKLLKLSLIFVIILGQSCDSKKNTFKKDPNAYYSGIEKAGAFDVVVCDISKITKKVKLPISKLIDNCELVYLKTPDILPELRRYDVSENFICVAGEGEPVKLFKRNGTFITDIGKIGRGPGEYGFTPNQIIIEEESNSIFLIPAFGVDKIHHFDLEGNFVESITLLYKSPKAQVQIKSDTITVISMVFDDQTPIAYQQSFDGKIIQRLPIIKNLISKPNFDNEIISTFNTNSLDFQIASEDTLFHYNVTNNILEPQLVFMPIQNSIKPIIYEFPNYYYASGRYKKGGNKYERWDVIINRENLETVFCDEIVNDFYGGITNRLFGCRNGRYIASKPAIKLINEITQILKENEIDNQMKQKLKEILDHTQENDNDVLFIGKLKK</sequence>
<dbReference type="RefSeq" id="WP_158870408.1">
    <property type="nucleotide sequence ID" value="NZ_CP046401.1"/>
</dbReference>
<proteinExistence type="predicted"/>